<comment type="caution">
    <text evidence="8">The sequence shown here is derived from an EMBL/GenBank/DDBJ whole genome shotgun (WGS) entry which is preliminary data.</text>
</comment>
<evidence type="ECO:0000256" key="7">
    <source>
        <dbReference type="SAM" id="Phobius"/>
    </source>
</evidence>
<dbReference type="InterPro" id="IPR045225">
    <property type="entry name" value="Uracil/uridine/allantoin_perm"/>
</dbReference>
<dbReference type="PANTHER" id="PTHR30618:SF2">
    <property type="entry name" value="ALLANTOIN PERMEASE-RELATED"/>
    <property type="match status" value="1"/>
</dbReference>
<gene>
    <name evidence="8" type="ORF">GP486_000072</name>
</gene>
<evidence type="ECO:0000313" key="9">
    <source>
        <dbReference type="Proteomes" id="UP000750711"/>
    </source>
</evidence>
<dbReference type="GO" id="GO:0005886">
    <property type="term" value="C:plasma membrane"/>
    <property type="evidence" value="ECO:0007669"/>
    <property type="project" value="TreeGrafter"/>
</dbReference>
<feature type="transmembrane region" description="Helical" evidence="7">
    <location>
        <begin position="96"/>
        <end position="115"/>
    </location>
</feature>
<dbReference type="AlphaFoldDB" id="A0A9P8LJG4"/>
<feature type="transmembrane region" description="Helical" evidence="7">
    <location>
        <begin position="145"/>
        <end position="163"/>
    </location>
</feature>
<feature type="compositionally biased region" description="Basic and acidic residues" evidence="6">
    <location>
        <begin position="238"/>
        <end position="247"/>
    </location>
</feature>
<keyword evidence="4 7" id="KW-1133">Transmembrane helix</keyword>
<comment type="similarity">
    <text evidence="2">Belongs to the purine-cytosine permease (2.A.39) family.</text>
</comment>
<evidence type="ECO:0000256" key="3">
    <source>
        <dbReference type="ARBA" id="ARBA00022692"/>
    </source>
</evidence>
<evidence type="ECO:0000256" key="2">
    <source>
        <dbReference type="ARBA" id="ARBA00008974"/>
    </source>
</evidence>
<keyword evidence="5 7" id="KW-0472">Membrane</keyword>
<accession>A0A9P8LJG4</accession>
<feature type="region of interest" description="Disordered" evidence="6">
    <location>
        <begin position="226"/>
        <end position="255"/>
    </location>
</feature>
<evidence type="ECO:0000313" key="8">
    <source>
        <dbReference type="EMBL" id="KAH0566531.1"/>
    </source>
</evidence>
<evidence type="ECO:0000256" key="4">
    <source>
        <dbReference type="ARBA" id="ARBA00022989"/>
    </source>
</evidence>
<feature type="transmembrane region" description="Helical" evidence="7">
    <location>
        <begin position="27"/>
        <end position="46"/>
    </location>
</feature>
<protein>
    <submittedName>
        <fullName evidence="8">Uncharacterized protein</fullName>
    </submittedName>
</protein>
<dbReference type="InterPro" id="IPR001248">
    <property type="entry name" value="Pur-cyt_permease"/>
</dbReference>
<keyword evidence="9" id="KW-1185">Reference proteome</keyword>
<proteinExistence type="inferred from homology"/>
<organism evidence="8 9">
    <name type="scientific">Trichoglossum hirsutum</name>
    <dbReference type="NCBI Taxonomy" id="265104"/>
    <lineage>
        <taxon>Eukaryota</taxon>
        <taxon>Fungi</taxon>
        <taxon>Dikarya</taxon>
        <taxon>Ascomycota</taxon>
        <taxon>Pezizomycotina</taxon>
        <taxon>Geoglossomycetes</taxon>
        <taxon>Geoglossales</taxon>
        <taxon>Geoglossaceae</taxon>
        <taxon>Trichoglossum</taxon>
    </lineage>
</organism>
<dbReference type="Proteomes" id="UP000750711">
    <property type="component" value="Unassembled WGS sequence"/>
</dbReference>
<comment type="subcellular location">
    <subcellularLocation>
        <location evidence="1">Membrane</location>
        <topology evidence="1">Multi-pass membrane protein</topology>
    </subcellularLocation>
</comment>
<name>A0A9P8LJG4_9PEZI</name>
<dbReference type="PANTHER" id="PTHR30618">
    <property type="entry name" value="NCS1 FAMILY PURINE/PYRIMIDINE TRANSPORTER"/>
    <property type="match status" value="1"/>
</dbReference>
<evidence type="ECO:0000256" key="1">
    <source>
        <dbReference type="ARBA" id="ARBA00004141"/>
    </source>
</evidence>
<keyword evidence="3 7" id="KW-0812">Transmembrane</keyword>
<evidence type="ECO:0000256" key="5">
    <source>
        <dbReference type="ARBA" id="ARBA00023136"/>
    </source>
</evidence>
<dbReference type="Pfam" id="PF02133">
    <property type="entry name" value="Transp_cyt_pur"/>
    <property type="match status" value="1"/>
</dbReference>
<feature type="transmembrane region" description="Helical" evidence="7">
    <location>
        <begin position="66"/>
        <end position="84"/>
    </location>
</feature>
<sequence length="255" mass="28263">MACIWYGVQAWIGGELRANLGDVGTPNLNLTTFLGTCVYLMIRSIWSSWETVPNSMPKGNGTNTRDWGYICALVGLVMCPWNLLSSSNNFTTYLSSYSVFLSSIAGVIICDYYLVRKGYLQVKDLYSARKNGPYFYQFGINWRAYTAYIAGILINVVGFAGAIGRKVPKGAQYIYNLNFFCGFLVAACVYYLLCRVSPVPAVSAHWSEVGKEITDISLIYDDSCSYDEESATGGEPMEPAKVDETKSPNRTLQEA</sequence>
<evidence type="ECO:0000256" key="6">
    <source>
        <dbReference type="SAM" id="MobiDB-lite"/>
    </source>
</evidence>
<dbReference type="EMBL" id="JAGHQM010000003">
    <property type="protein sequence ID" value="KAH0566531.1"/>
    <property type="molecule type" value="Genomic_DNA"/>
</dbReference>
<dbReference type="GO" id="GO:0015205">
    <property type="term" value="F:nucleobase transmembrane transporter activity"/>
    <property type="evidence" value="ECO:0007669"/>
    <property type="project" value="TreeGrafter"/>
</dbReference>
<reference evidence="8" key="1">
    <citation type="submission" date="2021-03" db="EMBL/GenBank/DDBJ databases">
        <title>Comparative genomics and phylogenomic investigation of the class Geoglossomycetes provide insights into ecological specialization and systematics.</title>
        <authorList>
            <person name="Melie T."/>
            <person name="Pirro S."/>
            <person name="Miller A.N."/>
            <person name="Quandt A."/>
        </authorList>
    </citation>
    <scope>NUCLEOTIDE SEQUENCE</scope>
    <source>
        <strain evidence="8">CAQ_001_2017</strain>
    </source>
</reference>
<feature type="transmembrane region" description="Helical" evidence="7">
    <location>
        <begin position="175"/>
        <end position="193"/>
    </location>
</feature>
<dbReference type="Gene3D" id="1.10.4160.10">
    <property type="entry name" value="Hydantoin permease"/>
    <property type="match status" value="1"/>
</dbReference>